<sequence>MGESQMEKIMSKLTDIGERLVKVETLLKERTADTNIIFENLRQHESRIIELEKHRTQVVNIKDILTWGAMFAIAVLGVIK</sequence>
<proteinExistence type="predicted"/>
<accession>A0A1M6CL59</accession>
<protein>
    <recommendedName>
        <fullName evidence="3">Haemolysin XhlA</fullName>
    </recommendedName>
</protein>
<organism evidence="1 2">
    <name type="scientific">Anaerovibrio lipolyticus DSM 3074</name>
    <dbReference type="NCBI Taxonomy" id="1120997"/>
    <lineage>
        <taxon>Bacteria</taxon>
        <taxon>Bacillati</taxon>
        <taxon>Bacillota</taxon>
        <taxon>Negativicutes</taxon>
        <taxon>Selenomonadales</taxon>
        <taxon>Selenomonadaceae</taxon>
        <taxon>Anaerovibrio</taxon>
    </lineage>
</organism>
<name>A0A1M6CL59_9FIRM</name>
<evidence type="ECO:0000313" key="2">
    <source>
        <dbReference type="Proteomes" id="UP000191240"/>
    </source>
</evidence>
<dbReference type="EMBL" id="FQYW01000008">
    <property type="protein sequence ID" value="SHI61504.1"/>
    <property type="molecule type" value="Genomic_DNA"/>
</dbReference>
<gene>
    <name evidence="1" type="ORF">SAMN02745671_01156</name>
</gene>
<dbReference type="AlphaFoldDB" id="A0A1M6CL59"/>
<reference evidence="1 2" key="1">
    <citation type="submission" date="2016-11" db="EMBL/GenBank/DDBJ databases">
        <authorList>
            <person name="Jaros S."/>
            <person name="Januszkiewicz K."/>
            <person name="Wedrychowicz H."/>
        </authorList>
    </citation>
    <scope>NUCLEOTIDE SEQUENCE [LARGE SCALE GENOMIC DNA]</scope>
    <source>
        <strain evidence="1 2">DSM 3074</strain>
    </source>
</reference>
<evidence type="ECO:0008006" key="3">
    <source>
        <dbReference type="Google" id="ProtNLM"/>
    </source>
</evidence>
<evidence type="ECO:0000313" key="1">
    <source>
        <dbReference type="EMBL" id="SHI61504.1"/>
    </source>
</evidence>
<dbReference type="RefSeq" id="WP_080325630.1">
    <property type="nucleotide sequence ID" value="NZ_FQYW01000008.1"/>
</dbReference>
<dbReference type="Proteomes" id="UP000191240">
    <property type="component" value="Unassembled WGS sequence"/>
</dbReference>